<keyword evidence="6" id="KW-1185">Reference proteome</keyword>
<dbReference type="SUPFAM" id="SSF47203">
    <property type="entry name" value="Acyl-CoA dehydrogenase C-terminal domain-like"/>
    <property type="match status" value="1"/>
</dbReference>
<dbReference type="Gene3D" id="1.20.140.10">
    <property type="entry name" value="Butyryl-CoA Dehydrogenase, subunit A, domain 3"/>
    <property type="match status" value="1"/>
</dbReference>
<evidence type="ECO:0000259" key="3">
    <source>
        <dbReference type="Pfam" id="PF02771"/>
    </source>
</evidence>
<keyword evidence="2" id="KW-0560">Oxidoreductase</keyword>
<dbReference type="Proteomes" id="UP000278006">
    <property type="component" value="Unassembled WGS sequence"/>
</dbReference>
<evidence type="ECO:0000256" key="1">
    <source>
        <dbReference type="ARBA" id="ARBA00022630"/>
    </source>
</evidence>
<dbReference type="Gene3D" id="1.10.540.10">
    <property type="entry name" value="Acyl-CoA dehydrogenase/oxidase, N-terminal domain"/>
    <property type="match status" value="1"/>
</dbReference>
<feature type="domain" description="Acyl-CoA dehydrogenase C-terminal" evidence="4">
    <location>
        <begin position="254"/>
        <end position="390"/>
    </location>
</feature>
<dbReference type="PANTHER" id="PTHR43884">
    <property type="entry name" value="ACYL-COA DEHYDROGENASE"/>
    <property type="match status" value="1"/>
</dbReference>
<dbReference type="InterPro" id="IPR009100">
    <property type="entry name" value="AcylCoA_DH/oxidase_NM_dom_sf"/>
</dbReference>
<dbReference type="Gene3D" id="2.40.110.10">
    <property type="entry name" value="Butyryl-CoA Dehydrogenase, subunit A, domain 2"/>
    <property type="match status" value="1"/>
</dbReference>
<keyword evidence="1" id="KW-0285">Flavoprotein</keyword>
<evidence type="ECO:0000256" key="2">
    <source>
        <dbReference type="ARBA" id="ARBA00023002"/>
    </source>
</evidence>
<proteinExistence type="predicted"/>
<dbReference type="InterPro" id="IPR046373">
    <property type="entry name" value="Acyl-CoA_Oxase/DH_mid-dom_sf"/>
</dbReference>
<dbReference type="GO" id="GO:0008470">
    <property type="term" value="F:3-methylbutanoyl-CoA dehydrogenase activity"/>
    <property type="evidence" value="ECO:0007669"/>
    <property type="project" value="TreeGrafter"/>
</dbReference>
<name>A0A3M6R0A9_9BURK</name>
<dbReference type="InterPro" id="IPR013107">
    <property type="entry name" value="Acyl-CoA_DH_C"/>
</dbReference>
<dbReference type="GO" id="GO:0050660">
    <property type="term" value="F:flavin adenine dinucleotide binding"/>
    <property type="evidence" value="ECO:0007669"/>
    <property type="project" value="InterPro"/>
</dbReference>
<dbReference type="Pfam" id="PF08028">
    <property type="entry name" value="Acyl-CoA_dh_2"/>
    <property type="match status" value="1"/>
</dbReference>
<dbReference type="GO" id="GO:0004497">
    <property type="term" value="F:monooxygenase activity"/>
    <property type="evidence" value="ECO:0007669"/>
    <property type="project" value="UniProtKB-KW"/>
</dbReference>
<evidence type="ECO:0000313" key="6">
    <source>
        <dbReference type="Proteomes" id="UP000278006"/>
    </source>
</evidence>
<reference evidence="5 6" key="1">
    <citation type="submission" date="2018-10" db="EMBL/GenBank/DDBJ databases">
        <title>Draft genome of Cortibacter populi DSM10536.</title>
        <authorList>
            <person name="Bernier A.-M."/>
            <person name="Bernard K."/>
        </authorList>
    </citation>
    <scope>NUCLEOTIDE SEQUENCE [LARGE SCALE GENOMIC DNA]</scope>
    <source>
        <strain evidence="5 6">DSM 105136</strain>
    </source>
</reference>
<dbReference type="RefSeq" id="WP_122226822.1">
    <property type="nucleotide sequence ID" value="NZ_RDQO01000001.1"/>
</dbReference>
<dbReference type="InterPro" id="IPR013786">
    <property type="entry name" value="AcylCoA_DH/ox_N"/>
</dbReference>
<dbReference type="SUPFAM" id="SSF56645">
    <property type="entry name" value="Acyl-CoA dehydrogenase NM domain-like"/>
    <property type="match status" value="1"/>
</dbReference>
<evidence type="ECO:0000259" key="4">
    <source>
        <dbReference type="Pfam" id="PF08028"/>
    </source>
</evidence>
<dbReference type="InterPro" id="IPR037069">
    <property type="entry name" value="AcylCoA_DH/ox_N_sf"/>
</dbReference>
<organism evidence="5 6">
    <name type="scientific">Corticibacter populi</name>
    <dbReference type="NCBI Taxonomy" id="1550736"/>
    <lineage>
        <taxon>Bacteria</taxon>
        <taxon>Pseudomonadati</taxon>
        <taxon>Pseudomonadota</taxon>
        <taxon>Betaproteobacteria</taxon>
        <taxon>Burkholderiales</taxon>
        <taxon>Comamonadaceae</taxon>
        <taxon>Corticibacter</taxon>
    </lineage>
</organism>
<evidence type="ECO:0000313" key="5">
    <source>
        <dbReference type="EMBL" id="RMX08697.1"/>
    </source>
</evidence>
<gene>
    <name evidence="5" type="ORF">D8I35_06510</name>
</gene>
<dbReference type="AlphaFoldDB" id="A0A3M6R0A9"/>
<dbReference type="EMBL" id="RDQO01000001">
    <property type="protein sequence ID" value="RMX08697.1"/>
    <property type="molecule type" value="Genomic_DNA"/>
</dbReference>
<keyword evidence="5" id="KW-0503">Monooxygenase</keyword>
<dbReference type="Pfam" id="PF02771">
    <property type="entry name" value="Acyl-CoA_dh_N"/>
    <property type="match status" value="1"/>
</dbReference>
<feature type="domain" description="Acyl-CoA dehydrogenase/oxidase N-terminal" evidence="3">
    <location>
        <begin position="37"/>
        <end position="135"/>
    </location>
</feature>
<dbReference type="InterPro" id="IPR036250">
    <property type="entry name" value="AcylCo_DH-like_C"/>
</dbReference>
<sequence length="415" mass="45078">MSVAPDQLLTALRPGSTAAAPAASAHAIAAGNPADVARQLARQFAATAPARDAAGGTPKAERDALRASGLLALSIPTEYGGLGANWVDTLDAVRTLATADSSLAHVFGFQHLHLATVQLFGQPAQWRPWLVQTARNHWFWGNTLNPLDTRTVATRQDGYWEFSGKKSFTSGALDSQMLVASAIDAQSGKLLIAVIPTERAGITLQHDWNNIGQRQTDSGSALFERVRVEQAELLLDPGPLSTPYASLRPLLAQLIFAHLFLGIAQGALAEARQYTLHEAKPWFRSEAEAASKDVHVLVHYGEFWTALEGARLLTRQAAQVFEQAWQKGPALTTEERGEVAVAVTVAKIATSKVGLDLTSRIFEVTGARATHAALRLDRFWRNLRTQTLHDPLHYKLQELGDWALNGDYPAPSFYS</sequence>
<dbReference type="GO" id="GO:0006552">
    <property type="term" value="P:L-leucine catabolic process"/>
    <property type="evidence" value="ECO:0007669"/>
    <property type="project" value="TreeGrafter"/>
</dbReference>
<comment type="caution">
    <text evidence="5">The sequence shown here is derived from an EMBL/GenBank/DDBJ whole genome shotgun (WGS) entry which is preliminary data.</text>
</comment>
<dbReference type="PIRSF" id="PIRSF016578">
    <property type="entry name" value="HsaA"/>
    <property type="match status" value="1"/>
</dbReference>
<dbReference type="OrthoDB" id="571684at2"/>
<accession>A0A3M6R0A9</accession>
<dbReference type="PANTHER" id="PTHR43884:SF12">
    <property type="entry name" value="ISOVALERYL-COA DEHYDROGENASE, MITOCHONDRIAL-RELATED"/>
    <property type="match status" value="1"/>
</dbReference>
<protein>
    <submittedName>
        <fullName evidence="5">Monooxygenase</fullName>
    </submittedName>
</protein>
<dbReference type="FunFam" id="2.40.110.10:FF:000020">
    <property type="entry name" value="Putative acyl-CoA dehydrogenase YdbM"/>
    <property type="match status" value="1"/>
</dbReference>